<reference evidence="2" key="2">
    <citation type="submission" date="2016-02" db="EMBL/GenBank/DDBJ databases">
        <title>The draft genome sequence of the rumen methanogen Methanobrevibacter olleyae YLM1.</title>
        <authorList>
            <consortium name="New Zealand Agricultural Greenhouse Gas Research Centre/Pastoral Greenhouse Gas Research Consortium"/>
            <person name="Kelly W.J."/>
            <person name="Li D."/>
            <person name="Lambie S.C."/>
            <person name="Attwood G.T."/>
            <person name="Altermann E."/>
            <person name="Leahy S.C."/>
        </authorList>
    </citation>
    <scope>NUCLEOTIDE SEQUENCE [LARGE SCALE GENOMIC DNA]</scope>
    <source>
        <strain evidence="2">YLM1</strain>
    </source>
</reference>
<dbReference type="PATRIC" id="fig|294671.3.peg.1844"/>
<gene>
    <name evidence="1" type="ORF">YLM1_1774</name>
</gene>
<dbReference type="Proteomes" id="UP000066376">
    <property type="component" value="Chromosome"/>
</dbReference>
<dbReference type="AlphaFoldDB" id="A0A126R2W7"/>
<keyword evidence="2" id="KW-1185">Reference proteome</keyword>
<dbReference type="STRING" id="294671.YLM1_1774"/>
<protein>
    <submittedName>
        <fullName evidence="1">Uncharacterized protein</fullName>
    </submittedName>
</protein>
<reference evidence="1 2" key="1">
    <citation type="journal article" date="2016" name="Genome Announc.">
        <title>Draft Genome Sequence of the Rumen Methanogen Methanobrevibacter olleyae YLM1.</title>
        <authorList>
            <person name="Kelly W.J."/>
            <person name="Li D."/>
            <person name="Lambie S.C."/>
            <person name="Cox F."/>
            <person name="Attwood G.T."/>
            <person name="Altermann E."/>
            <person name="Leahy S.C."/>
        </authorList>
    </citation>
    <scope>NUCLEOTIDE SEQUENCE [LARGE SCALE GENOMIC DNA]</scope>
    <source>
        <strain evidence="1 2">YLM1</strain>
    </source>
</reference>
<accession>A0A126R2W7</accession>
<evidence type="ECO:0000313" key="1">
    <source>
        <dbReference type="EMBL" id="AMK16329.1"/>
    </source>
</evidence>
<sequence length="362" mass="40229">MVLKGVRAVFGDDKKTITVWCYPSKKGYDYKLTKKSWKNSCPFCKGKFKFNPKKVKEGEITCEKCGADFCGVSGQDKAKKVRKKLTPATVKANGATKVADSQTKSQYCSLSKAEALTKAKKGLNTKSVYKGTLKIPIIKDVNVGDLVNVNLKGFKETSKKDLYIEGIKEDIDNQTYTIELVEGKNHLDNKYEGSYLFKNKKGQIIATSSDNPLNAKCEIVNVNIGLKDNSAIGKKIKLKGQKLGTIDKIYKWLRVGTGGGTGGWKYKKYANHIVKSEDKMKFGAKSAKKCWDSKRANCVDFAWLFAKLCEGAGKKMGIKRGTYTKTDGSTTGHMWNYKGSKYYDCSSATSKTPDWKSVEKVK</sequence>
<proteinExistence type="predicted"/>
<name>A0A126R2W7_METOL</name>
<dbReference type="KEGG" id="mol:YLM1_1774"/>
<dbReference type="EMBL" id="CP014265">
    <property type="protein sequence ID" value="AMK16329.1"/>
    <property type="molecule type" value="Genomic_DNA"/>
</dbReference>
<evidence type="ECO:0000313" key="2">
    <source>
        <dbReference type="Proteomes" id="UP000066376"/>
    </source>
</evidence>
<organism evidence="1 2">
    <name type="scientific">Methanobrevibacter olleyae</name>
    <dbReference type="NCBI Taxonomy" id="294671"/>
    <lineage>
        <taxon>Archaea</taxon>
        <taxon>Methanobacteriati</taxon>
        <taxon>Methanobacteriota</taxon>
        <taxon>Methanomada group</taxon>
        <taxon>Methanobacteria</taxon>
        <taxon>Methanobacteriales</taxon>
        <taxon>Methanobacteriaceae</taxon>
        <taxon>Methanobrevibacter</taxon>
    </lineage>
</organism>